<name>M7TV15_EUTLA</name>
<accession>M7TV15</accession>
<feature type="transmembrane region" description="Helical" evidence="7">
    <location>
        <begin position="276"/>
        <end position="293"/>
    </location>
</feature>
<dbReference type="InterPro" id="IPR036259">
    <property type="entry name" value="MFS_trans_sf"/>
</dbReference>
<dbReference type="HOGENOM" id="CLU_001265_0_6_1"/>
<comment type="subcellular location">
    <subcellularLocation>
        <location evidence="1">Membrane</location>
        <topology evidence="1">Multi-pass membrane protein</topology>
    </subcellularLocation>
</comment>
<dbReference type="eggNOG" id="KOG2533">
    <property type="taxonomic scope" value="Eukaryota"/>
</dbReference>
<evidence type="ECO:0000256" key="4">
    <source>
        <dbReference type="ARBA" id="ARBA00022989"/>
    </source>
</evidence>
<dbReference type="InterPro" id="IPR011701">
    <property type="entry name" value="MFS"/>
</dbReference>
<keyword evidence="3 7" id="KW-0812">Transmembrane</keyword>
<evidence type="ECO:0000256" key="1">
    <source>
        <dbReference type="ARBA" id="ARBA00004141"/>
    </source>
</evidence>
<gene>
    <name evidence="8" type="ORF">UCREL1_2463</name>
</gene>
<keyword evidence="5 7" id="KW-0472">Membrane</keyword>
<proteinExistence type="predicted"/>
<dbReference type="Proteomes" id="UP000012174">
    <property type="component" value="Unassembled WGS sequence"/>
</dbReference>
<dbReference type="GO" id="GO:0022857">
    <property type="term" value="F:transmembrane transporter activity"/>
    <property type="evidence" value="ECO:0007669"/>
    <property type="project" value="InterPro"/>
</dbReference>
<feature type="transmembrane region" description="Helical" evidence="7">
    <location>
        <begin position="210"/>
        <end position="230"/>
    </location>
</feature>
<feature type="transmembrane region" description="Helical" evidence="7">
    <location>
        <begin position="242"/>
        <end position="264"/>
    </location>
</feature>
<organism evidence="8 9">
    <name type="scientific">Eutypa lata (strain UCR-EL1)</name>
    <name type="common">Grapevine dieback disease fungus</name>
    <name type="synonym">Eutypa armeniacae</name>
    <dbReference type="NCBI Taxonomy" id="1287681"/>
    <lineage>
        <taxon>Eukaryota</taxon>
        <taxon>Fungi</taxon>
        <taxon>Dikarya</taxon>
        <taxon>Ascomycota</taxon>
        <taxon>Pezizomycotina</taxon>
        <taxon>Sordariomycetes</taxon>
        <taxon>Xylariomycetidae</taxon>
        <taxon>Xylariales</taxon>
        <taxon>Diatrypaceae</taxon>
        <taxon>Eutypa</taxon>
    </lineage>
</organism>
<dbReference type="Pfam" id="PF07690">
    <property type="entry name" value="MFS_1"/>
    <property type="match status" value="1"/>
</dbReference>
<dbReference type="Gene3D" id="1.20.1250.20">
    <property type="entry name" value="MFS general substrate transporter like domains"/>
    <property type="match status" value="2"/>
</dbReference>
<evidence type="ECO:0000256" key="6">
    <source>
        <dbReference type="SAM" id="MobiDB-lite"/>
    </source>
</evidence>
<dbReference type="AlphaFoldDB" id="M7TV15"/>
<dbReference type="OrthoDB" id="2250022at2759"/>
<dbReference type="GO" id="GO:0016020">
    <property type="term" value="C:membrane"/>
    <property type="evidence" value="ECO:0007669"/>
    <property type="project" value="UniProtKB-SubCell"/>
</dbReference>
<feature type="region of interest" description="Disordered" evidence="6">
    <location>
        <begin position="1"/>
        <end position="37"/>
    </location>
</feature>
<feature type="transmembrane region" description="Helical" evidence="7">
    <location>
        <begin position="141"/>
        <end position="161"/>
    </location>
</feature>
<dbReference type="PANTHER" id="PTHR43791:SF62">
    <property type="entry name" value="MAJOR FACILITATOR SUPERFAMILY (MFS) PROFILE DOMAIN-CONTAINING PROTEIN"/>
    <property type="match status" value="1"/>
</dbReference>
<dbReference type="KEGG" id="ela:UCREL1_2463"/>
<dbReference type="EMBL" id="KB705852">
    <property type="protein sequence ID" value="EMR70505.1"/>
    <property type="molecule type" value="Genomic_DNA"/>
</dbReference>
<keyword evidence="9" id="KW-1185">Reference proteome</keyword>
<evidence type="ECO:0000256" key="2">
    <source>
        <dbReference type="ARBA" id="ARBA00022448"/>
    </source>
</evidence>
<evidence type="ECO:0000256" key="5">
    <source>
        <dbReference type="ARBA" id="ARBA00023136"/>
    </source>
</evidence>
<evidence type="ECO:0000256" key="7">
    <source>
        <dbReference type="SAM" id="Phobius"/>
    </source>
</evidence>
<evidence type="ECO:0000313" key="8">
    <source>
        <dbReference type="EMBL" id="EMR70505.1"/>
    </source>
</evidence>
<dbReference type="SUPFAM" id="SSF103473">
    <property type="entry name" value="MFS general substrate transporter"/>
    <property type="match status" value="1"/>
</dbReference>
<evidence type="ECO:0000313" key="9">
    <source>
        <dbReference type="Proteomes" id="UP000012174"/>
    </source>
</evidence>
<keyword evidence="2" id="KW-0813">Transport</keyword>
<keyword evidence="4 7" id="KW-1133">Transmembrane helix</keyword>
<sequence>MADTKEYLERIPTGGIPDESLSSKEESQIPRDYAGAQAKTDPEEIRLVRRLDYRIMPILWLMYFFNYVDRGALAQARLNDFEVHLGMSGNDFNVAVSILTVGYVLMQVPSNMLLTRHAPGWSAPTAPLSPVDFFWDSLKHLLFILEGVASALTALAGLWLLPDTNETTRWLNEDERRVGRVRMERDRLVDCQEHAPVMEAMWSAAKDKRLWLFCAIQNFHYAATSFINFLPTVIHDLSFTDTVALLLACPPYFFACITALLLAWSSGRYHERTWHITIGFAVAIVGFVIAASTTNTAGRYVACFVFAAGAFAVNSVITGWIATTLSQSQEKKAFRPSLQRSLLITDC</sequence>
<evidence type="ECO:0000256" key="3">
    <source>
        <dbReference type="ARBA" id="ARBA00022692"/>
    </source>
</evidence>
<dbReference type="PANTHER" id="PTHR43791">
    <property type="entry name" value="PERMEASE-RELATED"/>
    <property type="match status" value="1"/>
</dbReference>
<protein>
    <submittedName>
        <fullName evidence="8">Putative mfs transporter protein</fullName>
    </submittedName>
</protein>
<reference evidence="9" key="1">
    <citation type="journal article" date="2013" name="Genome Announc.">
        <title>Draft genome sequence of the grapevine dieback fungus Eutypa lata UCR-EL1.</title>
        <authorList>
            <person name="Blanco-Ulate B."/>
            <person name="Rolshausen P.E."/>
            <person name="Cantu D."/>
        </authorList>
    </citation>
    <scope>NUCLEOTIDE SEQUENCE [LARGE SCALE GENOMIC DNA]</scope>
    <source>
        <strain evidence="9">UCR-EL1</strain>
    </source>
</reference>
<feature type="transmembrane region" description="Helical" evidence="7">
    <location>
        <begin position="299"/>
        <end position="322"/>
    </location>
</feature>